<evidence type="ECO:0000313" key="2">
    <source>
        <dbReference type="EMBL" id="JAD62954.1"/>
    </source>
</evidence>
<sequence length="27" mass="2748">MTPYGFPLSAPRRPPHSSPAAAAGLVV</sequence>
<feature type="compositionally biased region" description="Low complexity" evidence="1">
    <location>
        <begin position="18"/>
        <end position="27"/>
    </location>
</feature>
<evidence type="ECO:0000256" key="1">
    <source>
        <dbReference type="SAM" id="MobiDB-lite"/>
    </source>
</evidence>
<reference evidence="2" key="2">
    <citation type="journal article" date="2015" name="Data Brief">
        <title>Shoot transcriptome of the giant reed, Arundo donax.</title>
        <authorList>
            <person name="Barrero R.A."/>
            <person name="Guerrero F.D."/>
            <person name="Moolhuijzen P."/>
            <person name="Goolsby J.A."/>
            <person name="Tidwell J."/>
            <person name="Bellgard S.E."/>
            <person name="Bellgard M.I."/>
        </authorList>
    </citation>
    <scope>NUCLEOTIDE SEQUENCE</scope>
    <source>
        <tissue evidence="2">Shoot tissue taken approximately 20 cm above the soil surface</tissue>
    </source>
</reference>
<proteinExistence type="predicted"/>
<dbReference type="EMBL" id="GBRH01234941">
    <property type="protein sequence ID" value="JAD62954.1"/>
    <property type="molecule type" value="Transcribed_RNA"/>
</dbReference>
<protein>
    <submittedName>
        <fullName evidence="2">Uncharacterized protein</fullName>
    </submittedName>
</protein>
<feature type="region of interest" description="Disordered" evidence="1">
    <location>
        <begin position="1"/>
        <end position="27"/>
    </location>
</feature>
<reference evidence="2" key="1">
    <citation type="submission" date="2014-09" db="EMBL/GenBank/DDBJ databases">
        <authorList>
            <person name="Magalhaes I.L.F."/>
            <person name="Oliveira U."/>
            <person name="Santos F.R."/>
            <person name="Vidigal T.H.D.A."/>
            <person name="Brescovit A.D."/>
            <person name="Santos A.J."/>
        </authorList>
    </citation>
    <scope>NUCLEOTIDE SEQUENCE</scope>
    <source>
        <tissue evidence="2">Shoot tissue taken approximately 20 cm above the soil surface</tissue>
    </source>
</reference>
<accession>A0A0A9BG48</accession>
<organism evidence="2">
    <name type="scientific">Arundo donax</name>
    <name type="common">Giant reed</name>
    <name type="synonym">Donax arundinaceus</name>
    <dbReference type="NCBI Taxonomy" id="35708"/>
    <lineage>
        <taxon>Eukaryota</taxon>
        <taxon>Viridiplantae</taxon>
        <taxon>Streptophyta</taxon>
        <taxon>Embryophyta</taxon>
        <taxon>Tracheophyta</taxon>
        <taxon>Spermatophyta</taxon>
        <taxon>Magnoliopsida</taxon>
        <taxon>Liliopsida</taxon>
        <taxon>Poales</taxon>
        <taxon>Poaceae</taxon>
        <taxon>PACMAD clade</taxon>
        <taxon>Arundinoideae</taxon>
        <taxon>Arundineae</taxon>
        <taxon>Arundo</taxon>
    </lineage>
</organism>
<dbReference type="AlphaFoldDB" id="A0A0A9BG48"/>
<name>A0A0A9BG48_ARUDO</name>